<comment type="caution">
    <text evidence="1">The sequence shown here is derived from an EMBL/GenBank/DDBJ whole genome shotgun (WGS) entry which is preliminary data.</text>
</comment>
<evidence type="ECO:0000313" key="2">
    <source>
        <dbReference type="Proteomes" id="UP001190700"/>
    </source>
</evidence>
<dbReference type="AlphaFoldDB" id="A0AAE0GAF4"/>
<protein>
    <submittedName>
        <fullName evidence="1">Uncharacterized protein</fullName>
    </submittedName>
</protein>
<dbReference type="EMBL" id="LGRX02007753">
    <property type="protein sequence ID" value="KAK3274392.1"/>
    <property type="molecule type" value="Genomic_DNA"/>
</dbReference>
<name>A0AAE0GAF4_9CHLO</name>
<keyword evidence="2" id="KW-1185">Reference proteome</keyword>
<reference evidence="1 2" key="1">
    <citation type="journal article" date="2015" name="Genome Biol. Evol.">
        <title>Comparative Genomics of a Bacterivorous Green Alga Reveals Evolutionary Causalities and Consequences of Phago-Mixotrophic Mode of Nutrition.</title>
        <authorList>
            <person name="Burns J.A."/>
            <person name="Paasch A."/>
            <person name="Narechania A."/>
            <person name="Kim E."/>
        </authorList>
    </citation>
    <scope>NUCLEOTIDE SEQUENCE [LARGE SCALE GENOMIC DNA]</scope>
    <source>
        <strain evidence="1 2">PLY_AMNH</strain>
    </source>
</reference>
<accession>A0AAE0GAF4</accession>
<organism evidence="1 2">
    <name type="scientific">Cymbomonas tetramitiformis</name>
    <dbReference type="NCBI Taxonomy" id="36881"/>
    <lineage>
        <taxon>Eukaryota</taxon>
        <taxon>Viridiplantae</taxon>
        <taxon>Chlorophyta</taxon>
        <taxon>Pyramimonadophyceae</taxon>
        <taxon>Pyramimonadales</taxon>
        <taxon>Pyramimonadaceae</taxon>
        <taxon>Cymbomonas</taxon>
    </lineage>
</organism>
<gene>
    <name evidence="1" type="ORF">CYMTET_17420</name>
</gene>
<dbReference type="Proteomes" id="UP001190700">
    <property type="component" value="Unassembled WGS sequence"/>
</dbReference>
<sequence length="178" mass="20403">MVELVDGFEFTGLGKQLEDVYAHEEDDDDEDDFFDFLSQREKATQGQVLTPGGTFSIVEYYAENSANTLPPLHFQASAANADLQRWKAARWNEDCSVYERTLQAHFISILACETADYDFVQCLKNLLVSQDRGLPVDTCNAYSIGFQKVWEPRYHTLDKSLAFFKLPQTITRVLEYAY</sequence>
<evidence type="ECO:0000313" key="1">
    <source>
        <dbReference type="EMBL" id="KAK3274392.1"/>
    </source>
</evidence>
<proteinExistence type="predicted"/>